<feature type="domain" description="Aldehyde ferredoxin oxidoreductase N-terminal" evidence="9">
    <location>
        <begin position="1"/>
        <end position="207"/>
    </location>
</feature>
<evidence type="ECO:0000313" key="10">
    <source>
        <dbReference type="EMBL" id="SEM13653.1"/>
    </source>
</evidence>
<name>A0A1H7VWK1_9BACT</name>
<gene>
    <name evidence="10" type="ORF">SAMN04489760_1058</name>
</gene>
<comment type="cofactor">
    <cofactor evidence="1">
        <name>[4Fe-4S] cluster</name>
        <dbReference type="ChEBI" id="CHEBI:49883"/>
    </cofactor>
</comment>
<dbReference type="EMBL" id="FOBS01000005">
    <property type="protein sequence ID" value="SEM13653.1"/>
    <property type="molecule type" value="Genomic_DNA"/>
</dbReference>
<dbReference type="InterPro" id="IPR036021">
    <property type="entry name" value="Tungsten_al_ferr_oxy-like_C"/>
</dbReference>
<dbReference type="GO" id="GO:0051539">
    <property type="term" value="F:4 iron, 4 sulfur cluster binding"/>
    <property type="evidence" value="ECO:0007669"/>
    <property type="project" value="UniProtKB-KW"/>
</dbReference>
<dbReference type="InterPro" id="IPR051919">
    <property type="entry name" value="W-dependent_AOR"/>
</dbReference>
<dbReference type="InterPro" id="IPR013985">
    <property type="entry name" value="Ald_Fedxn_OxRdtase_dom3"/>
</dbReference>
<dbReference type="Pfam" id="PF02730">
    <property type="entry name" value="AFOR_N"/>
    <property type="match status" value="1"/>
</dbReference>
<evidence type="ECO:0000256" key="6">
    <source>
        <dbReference type="ARBA" id="ARBA00023004"/>
    </source>
</evidence>
<accession>A0A1H7VWK1</accession>
<dbReference type="Gene3D" id="3.60.9.10">
    <property type="entry name" value="Aldehyde ferredoxin oxidoreductase, N-terminal domain"/>
    <property type="match status" value="1"/>
</dbReference>
<evidence type="ECO:0000256" key="1">
    <source>
        <dbReference type="ARBA" id="ARBA00001966"/>
    </source>
</evidence>
<dbReference type="Gene3D" id="1.10.599.10">
    <property type="entry name" value="Aldehyde Ferredoxin Oxidoreductase Protein, subunit A, domain 3"/>
    <property type="match status" value="1"/>
</dbReference>
<dbReference type="PANTHER" id="PTHR30038:SF0">
    <property type="entry name" value="TUNGSTEN-CONTAINING ALDEHYDE FERREDOXIN OXIDOREDUCTASE"/>
    <property type="match status" value="1"/>
</dbReference>
<sequence>MAEKIYRIDMSSLTVSSEDVPERWKGLGGRGLTSTIVAEEVKPTCHALGRYNKLIFAPGLLGGTTCANSGRLSAGAKSPLTGTIKECNSGGNAAQHFAHLGIKALIIEGVPQKDTFYSLHVDKNGVTIQEDTELVGKGNYEVMNTLTQKFGGKIGILSIGPAGEMRMAAANISVRTRDDYIRSLGRGGLGAVMGSKKIKYITIDESDGPGVHIADPEKFKAAAKVFAKALLEHAVSGQALKQYGTDVLINILNEVGGLPTRNFRYGQFEGHAKISGETLYDVIVSRSGKPSHGCHTGCVIQCSQVYNDAEKHFATSGFEYETIWGLGANCCIDDLDILAEADNLMDDIGIDTIELSDAVAVAMEAGVLPFGDGPGLLRLLDEIRTGTPLGRIIGAGTAAVGKIYGQTRVPVVKDQGLSAYDPRAIKGIGITYATSTMGSDHTAGYAIATNVLKVGGFIDPLSKEGQVALSRNLQIATAFIDSTGLCIFVAFPTLDNPVVFPAMMDMLNAKVGVAMTVDEGQSLGKEILLREHEFNLAAGFTNKHDRLPEFFEYEPVPPHNVVWDFTGEEIDSFWDIK</sequence>
<reference evidence="10 11" key="1">
    <citation type="submission" date="2016-10" db="EMBL/GenBank/DDBJ databases">
        <authorList>
            <person name="de Groot N.N."/>
        </authorList>
    </citation>
    <scope>NUCLEOTIDE SEQUENCE [LARGE SCALE GENOMIC DNA]</scope>
    <source>
        <strain evidence="10 11">DSM 8423</strain>
    </source>
</reference>
<evidence type="ECO:0000256" key="4">
    <source>
        <dbReference type="ARBA" id="ARBA00022723"/>
    </source>
</evidence>
<dbReference type="GO" id="GO:0009055">
    <property type="term" value="F:electron transfer activity"/>
    <property type="evidence" value="ECO:0007669"/>
    <property type="project" value="InterPro"/>
</dbReference>
<dbReference type="Gene3D" id="1.10.569.10">
    <property type="entry name" value="Aldehyde Ferredoxin Oxidoreductase Protein, subunit A, domain 2"/>
    <property type="match status" value="1"/>
</dbReference>
<comment type="cofactor">
    <cofactor evidence="8">
        <name>tungstopterin</name>
        <dbReference type="ChEBI" id="CHEBI:30402"/>
    </cofactor>
</comment>
<proteinExistence type="inferred from homology"/>
<keyword evidence="5" id="KW-0560">Oxidoreductase</keyword>
<keyword evidence="6" id="KW-0408">Iron</keyword>
<evidence type="ECO:0000256" key="3">
    <source>
        <dbReference type="ARBA" id="ARBA00022485"/>
    </source>
</evidence>
<evidence type="ECO:0000313" key="11">
    <source>
        <dbReference type="Proteomes" id="UP000198744"/>
    </source>
</evidence>
<dbReference type="STRING" id="43775.SAMN04489760_1058"/>
<keyword evidence="3" id="KW-0004">4Fe-4S</keyword>
<evidence type="ECO:0000256" key="2">
    <source>
        <dbReference type="ARBA" id="ARBA00011032"/>
    </source>
</evidence>
<dbReference type="InterPro" id="IPR013984">
    <property type="entry name" value="Ald_Fedxn_OxRdtase_dom2"/>
</dbReference>
<keyword evidence="7" id="KW-0411">Iron-sulfur</keyword>
<dbReference type="InterPro" id="IPR001203">
    <property type="entry name" value="OxRdtase_Ald_Fedxn_C"/>
</dbReference>
<evidence type="ECO:0000259" key="9">
    <source>
        <dbReference type="SMART" id="SM00790"/>
    </source>
</evidence>
<organism evidence="10 11">
    <name type="scientific">Syntrophus gentianae</name>
    <dbReference type="NCBI Taxonomy" id="43775"/>
    <lineage>
        <taxon>Bacteria</taxon>
        <taxon>Pseudomonadati</taxon>
        <taxon>Thermodesulfobacteriota</taxon>
        <taxon>Syntrophia</taxon>
        <taxon>Syntrophales</taxon>
        <taxon>Syntrophaceae</taxon>
        <taxon>Syntrophus</taxon>
    </lineage>
</organism>
<dbReference type="Proteomes" id="UP000198744">
    <property type="component" value="Unassembled WGS sequence"/>
</dbReference>
<dbReference type="SMART" id="SM00790">
    <property type="entry name" value="AFOR_N"/>
    <property type="match status" value="1"/>
</dbReference>
<dbReference type="SUPFAM" id="SSF48310">
    <property type="entry name" value="Aldehyde ferredoxin oxidoreductase, C-terminal domains"/>
    <property type="match status" value="1"/>
</dbReference>
<dbReference type="GO" id="GO:0046872">
    <property type="term" value="F:metal ion binding"/>
    <property type="evidence" value="ECO:0007669"/>
    <property type="project" value="UniProtKB-KW"/>
</dbReference>
<dbReference type="Pfam" id="PF01314">
    <property type="entry name" value="AFOR_C"/>
    <property type="match status" value="1"/>
</dbReference>
<evidence type="ECO:0000256" key="8">
    <source>
        <dbReference type="ARBA" id="ARBA00049934"/>
    </source>
</evidence>
<dbReference type="OrthoDB" id="9763894at2"/>
<evidence type="ECO:0000256" key="5">
    <source>
        <dbReference type="ARBA" id="ARBA00023002"/>
    </source>
</evidence>
<dbReference type="AlphaFoldDB" id="A0A1H7VWK1"/>
<dbReference type="RefSeq" id="WP_093882548.1">
    <property type="nucleotide sequence ID" value="NZ_FOBS01000005.1"/>
</dbReference>
<evidence type="ECO:0000256" key="7">
    <source>
        <dbReference type="ARBA" id="ARBA00023014"/>
    </source>
</evidence>
<dbReference type="InterPro" id="IPR013983">
    <property type="entry name" value="Ald_Fedxn_OxRdtase_N"/>
</dbReference>
<dbReference type="InterPro" id="IPR036503">
    <property type="entry name" value="Ald_Fedxn_OxRdtase_N_sf"/>
</dbReference>
<dbReference type="PANTHER" id="PTHR30038">
    <property type="entry name" value="ALDEHYDE FERREDOXIN OXIDOREDUCTASE"/>
    <property type="match status" value="1"/>
</dbReference>
<dbReference type="GO" id="GO:0016625">
    <property type="term" value="F:oxidoreductase activity, acting on the aldehyde or oxo group of donors, iron-sulfur protein as acceptor"/>
    <property type="evidence" value="ECO:0007669"/>
    <property type="project" value="InterPro"/>
</dbReference>
<keyword evidence="11" id="KW-1185">Reference proteome</keyword>
<comment type="similarity">
    <text evidence="2">Belongs to the AOR/FOR family.</text>
</comment>
<protein>
    <submittedName>
        <fullName evidence="10">Aldehyde:ferredoxin oxidoreductase</fullName>
    </submittedName>
</protein>
<keyword evidence="4" id="KW-0479">Metal-binding</keyword>
<dbReference type="SUPFAM" id="SSF56228">
    <property type="entry name" value="Aldehyde ferredoxin oxidoreductase, N-terminal domain"/>
    <property type="match status" value="1"/>
</dbReference>